<dbReference type="AlphaFoldDB" id="A0A7G7GF59"/>
<dbReference type="EMBL" id="CP055156">
    <property type="protein sequence ID" value="QNF35793.1"/>
    <property type="molecule type" value="Genomic_DNA"/>
</dbReference>
<accession>A0A7G7GF59</accession>
<dbReference type="InterPro" id="IPR050744">
    <property type="entry name" value="AI-2_Isomerase_LsrG"/>
</dbReference>
<dbReference type="SUPFAM" id="SSF54909">
    <property type="entry name" value="Dimeric alpha+beta barrel"/>
    <property type="match status" value="1"/>
</dbReference>
<reference evidence="2 3" key="1">
    <citation type="journal article" date="2018" name="Int. J. Syst. Evol. Microbiol.">
        <title>Adhaeribacter swui sp. nov., isolated from wet mud.</title>
        <authorList>
            <person name="Kim D.U."/>
            <person name="Kim K.W."/>
            <person name="Kang M.S."/>
            <person name="Kim J.Y."/>
            <person name="Jang J.H."/>
            <person name="Kim M.K."/>
        </authorList>
    </citation>
    <scope>NUCLEOTIDE SEQUENCE [LARGE SCALE GENOMIC DNA]</scope>
    <source>
        <strain evidence="2 3">KCTC 52873</strain>
    </source>
</reference>
<protein>
    <submittedName>
        <fullName evidence="2">Antibiotic biosynthesis monooxygenase</fullName>
    </submittedName>
</protein>
<dbReference type="PANTHER" id="PTHR33336">
    <property type="entry name" value="QUINOL MONOOXYGENASE YGIN-RELATED"/>
    <property type="match status" value="1"/>
</dbReference>
<dbReference type="PROSITE" id="PS51725">
    <property type="entry name" value="ABM"/>
    <property type="match status" value="1"/>
</dbReference>
<evidence type="ECO:0000313" key="3">
    <source>
        <dbReference type="Proteomes" id="UP000515237"/>
    </source>
</evidence>
<evidence type="ECO:0000259" key="1">
    <source>
        <dbReference type="PROSITE" id="PS51725"/>
    </source>
</evidence>
<feature type="domain" description="ABM" evidence="1">
    <location>
        <begin position="2"/>
        <end position="93"/>
    </location>
</feature>
<dbReference type="InterPro" id="IPR007138">
    <property type="entry name" value="ABM_dom"/>
</dbReference>
<dbReference type="KEGG" id="aswu:HUW51_10240"/>
<proteinExistence type="predicted"/>
<keyword evidence="3" id="KW-1185">Reference proteome</keyword>
<dbReference type="Pfam" id="PF03992">
    <property type="entry name" value="ABM"/>
    <property type="match status" value="1"/>
</dbReference>
<organism evidence="2 3">
    <name type="scientific">Adhaeribacter swui</name>
    <dbReference type="NCBI Taxonomy" id="2086471"/>
    <lineage>
        <taxon>Bacteria</taxon>
        <taxon>Pseudomonadati</taxon>
        <taxon>Bacteroidota</taxon>
        <taxon>Cytophagia</taxon>
        <taxon>Cytophagales</taxon>
        <taxon>Hymenobacteraceae</taxon>
        <taxon>Adhaeribacter</taxon>
    </lineage>
</organism>
<keyword evidence="2" id="KW-0560">Oxidoreductase</keyword>
<dbReference type="Gene3D" id="3.30.70.100">
    <property type="match status" value="1"/>
</dbReference>
<sequence length="109" mass="12623">MMVRISEIEIDPSYLEEYKVILKEEAAASVKKEPGVLSIFPMFQKENPTQIRILEIYASKSAYEQHLKTLHFQKYKTTTLKMVKSLKLIDMEALDVATMPLIFGKIKNK</sequence>
<dbReference type="InterPro" id="IPR011008">
    <property type="entry name" value="Dimeric_a/b-barrel"/>
</dbReference>
<dbReference type="Proteomes" id="UP000515237">
    <property type="component" value="Chromosome"/>
</dbReference>
<evidence type="ECO:0000313" key="2">
    <source>
        <dbReference type="EMBL" id="QNF35793.1"/>
    </source>
</evidence>
<keyword evidence="2" id="KW-0503">Monooxygenase</keyword>
<name>A0A7G7GF59_9BACT</name>
<dbReference type="GO" id="GO:0004497">
    <property type="term" value="F:monooxygenase activity"/>
    <property type="evidence" value="ECO:0007669"/>
    <property type="project" value="UniProtKB-KW"/>
</dbReference>
<gene>
    <name evidence="2" type="ORF">HUW51_10240</name>
</gene>
<dbReference type="PANTHER" id="PTHR33336:SF3">
    <property type="entry name" value="ABM DOMAIN-CONTAINING PROTEIN"/>
    <property type="match status" value="1"/>
</dbReference>